<keyword evidence="2" id="KW-1133">Transmembrane helix</keyword>
<feature type="region of interest" description="Disordered" evidence="1">
    <location>
        <begin position="350"/>
        <end position="390"/>
    </location>
</feature>
<dbReference type="AlphaFoldDB" id="K1X4L5"/>
<reference evidence="3 4" key="1">
    <citation type="journal article" date="2012" name="BMC Genomics">
        <title>Sequencing the genome of Marssonina brunnea reveals fungus-poplar co-evolution.</title>
        <authorList>
            <person name="Zhu S."/>
            <person name="Cao Y.-Z."/>
            <person name="Jiang C."/>
            <person name="Tan B.-Y."/>
            <person name="Wang Z."/>
            <person name="Feng S."/>
            <person name="Zhang L."/>
            <person name="Su X.-H."/>
            <person name="Brejova B."/>
            <person name="Vinar T."/>
            <person name="Xu M."/>
            <person name="Wang M.-X."/>
            <person name="Zhang S.-G."/>
            <person name="Huang M.-R."/>
            <person name="Wu R."/>
            <person name="Zhou Y."/>
        </authorList>
    </citation>
    <scope>NUCLEOTIDE SEQUENCE [LARGE SCALE GENOMIC DNA]</scope>
    <source>
        <strain evidence="3 4">MB_m1</strain>
    </source>
</reference>
<keyword evidence="2" id="KW-0812">Transmembrane</keyword>
<feature type="transmembrane region" description="Helical" evidence="2">
    <location>
        <begin position="95"/>
        <end position="113"/>
    </location>
</feature>
<feature type="transmembrane region" description="Helical" evidence="2">
    <location>
        <begin position="399"/>
        <end position="419"/>
    </location>
</feature>
<dbReference type="GeneID" id="18762166"/>
<dbReference type="PANTHER" id="PTHR16861:SF4">
    <property type="entry name" value="SH3 DOMAIN PROTEIN (AFU_ORTHOLOGUE AFUA_1G13610)"/>
    <property type="match status" value="1"/>
</dbReference>
<evidence type="ECO:0000313" key="4">
    <source>
        <dbReference type="Proteomes" id="UP000006753"/>
    </source>
</evidence>
<evidence type="ECO:0000313" key="3">
    <source>
        <dbReference type="EMBL" id="EKD15603.1"/>
    </source>
</evidence>
<dbReference type="Proteomes" id="UP000006753">
    <property type="component" value="Unassembled WGS sequence"/>
</dbReference>
<dbReference type="PANTHER" id="PTHR16861">
    <property type="entry name" value="GLYCOPROTEIN 38"/>
    <property type="match status" value="1"/>
</dbReference>
<protein>
    <submittedName>
        <fullName evidence="3">Uncharacterized protein</fullName>
    </submittedName>
</protein>
<keyword evidence="2" id="KW-0472">Membrane</keyword>
<gene>
    <name evidence="3" type="ORF">MBM_06231</name>
</gene>
<dbReference type="KEGG" id="mbe:MBM_06231"/>
<dbReference type="EMBL" id="JH921441">
    <property type="protein sequence ID" value="EKD15603.1"/>
    <property type="molecule type" value="Genomic_DNA"/>
</dbReference>
<feature type="transmembrane region" description="Helical" evidence="2">
    <location>
        <begin position="61"/>
        <end position="83"/>
    </location>
</feature>
<dbReference type="InParanoid" id="K1X4L5"/>
<keyword evidence="4" id="KW-1185">Reference proteome</keyword>
<name>K1X4L5_MARBU</name>
<evidence type="ECO:0000256" key="1">
    <source>
        <dbReference type="SAM" id="MobiDB-lite"/>
    </source>
</evidence>
<feature type="region of interest" description="Disordered" evidence="1">
    <location>
        <begin position="425"/>
        <end position="445"/>
    </location>
</feature>
<feature type="compositionally biased region" description="Low complexity" evidence="1">
    <location>
        <begin position="350"/>
        <end position="372"/>
    </location>
</feature>
<feature type="transmembrane region" description="Helical" evidence="2">
    <location>
        <begin position="120"/>
        <end position="144"/>
    </location>
</feature>
<sequence length="720" mass="78179">MQSRDAPVRILRSPAAVPAHHLLIYPMDCAALPRLGNRYTNFSVSKERFTSYKLSDGGRSGYMPCVPFGLLFMDAAIPVAAGLIHRSGSGSGSGLVLALILVLILIFNVPAILLSDKFCLFCFVLYHATAMVVFSFSLTLLLALGSHAVNDYSVVFDHPPPYQLNTTTRIGYNVTASPGQSGLSLLLLQTTASDNEGVSSSNTATFAVVLQDVCVSCMGTRCLPGTRIYINTSQISIPEYKRTEAEFRLASTSGDLRNFFFCFASRSDMQPENDICSFFSDYFNMENADVGEQSGSSGESISAIPPLSILQTPTAVIRKRTLAVPIEAMTITQSSTSNLQVILRATETATPASNSASTKTTAPTTTESSTTPILAIPEPTASGSSSSSSNGGLSVGAKVGIALGVLAFALILVLVVLFLRRKHGKRSQPENVNLTEGMHQHQDSYPQELNAEKASPIAPSEAATPIVEPLSRHSALSPQEVIASHFCAAGPAAAVPRRKPIAATVARVATMRSTASTTSSSGLQSPQLPHGFEQYHDIPITYGDARHSPQVFPENLNLVRAPFLYSQEGLSAEEMERLEDEERRIDAAIAEAERRQYGEEKWARQVGRYLEERMRVQLSTDISWYIQHGEDFLARGVERNTKPPLDLAPMTTIPTRYHECDSPTAQCTPQRANVVSSALFAVQCTEYYKRNAMKASSQSVVKTPYDESLKKAVIQKKKEK</sequence>
<dbReference type="eggNOG" id="ENOG502RJQX">
    <property type="taxonomic scope" value="Eukaryota"/>
</dbReference>
<dbReference type="HOGENOM" id="CLU_384049_0_0_1"/>
<dbReference type="OrthoDB" id="3565311at2759"/>
<organism evidence="3 4">
    <name type="scientific">Marssonina brunnea f. sp. multigermtubi (strain MB_m1)</name>
    <name type="common">Marssonina leaf spot fungus</name>
    <dbReference type="NCBI Taxonomy" id="1072389"/>
    <lineage>
        <taxon>Eukaryota</taxon>
        <taxon>Fungi</taxon>
        <taxon>Dikarya</taxon>
        <taxon>Ascomycota</taxon>
        <taxon>Pezizomycotina</taxon>
        <taxon>Leotiomycetes</taxon>
        <taxon>Helotiales</taxon>
        <taxon>Drepanopezizaceae</taxon>
        <taxon>Drepanopeziza</taxon>
    </lineage>
</organism>
<accession>K1X4L5</accession>
<evidence type="ECO:0000256" key="2">
    <source>
        <dbReference type="SAM" id="Phobius"/>
    </source>
</evidence>
<proteinExistence type="predicted"/>